<proteinExistence type="predicted"/>
<keyword evidence="1" id="KW-0805">Transcription regulation</keyword>
<dbReference type="Proteomes" id="UP000436692">
    <property type="component" value="Unassembled WGS sequence"/>
</dbReference>
<dbReference type="AlphaFoldDB" id="A0AAE4W9V3"/>
<name>A0AAE4W9V3_AGRVI</name>
<evidence type="ECO:0000313" key="6">
    <source>
        <dbReference type="Proteomes" id="UP000436692"/>
    </source>
</evidence>
<evidence type="ECO:0000256" key="3">
    <source>
        <dbReference type="ARBA" id="ARBA00023163"/>
    </source>
</evidence>
<dbReference type="GO" id="GO:0003677">
    <property type="term" value="F:DNA binding"/>
    <property type="evidence" value="ECO:0007669"/>
    <property type="project" value="UniProtKB-KW"/>
</dbReference>
<dbReference type="InterPro" id="IPR039418">
    <property type="entry name" value="LexA-like"/>
</dbReference>
<sequence>MSDPQLEIKLWLAEKLKSHGVASRLSSATGLTLDKITRSKNVEGDDPKKRRQIKPHELEAIARFFGELPPGYEDMKSWLMPRPSLIPSFDPDAIDAGEVESGYSREYWHPSTKGALPEIDGKLGAGEGAVGTVINIPAGTNTISGHRVIAEWVVPENYLFNEAKASPNHTIVMEVIGDSMSPTYQPGDRVLIDLNQNSMVSDTVYAISDGFVEPQIKRLQRVPFSDPPQVIIISDNPNLQPFTVPLEKLTIIGRICGIIARR</sequence>
<dbReference type="PANTHER" id="PTHR40661:SF3">
    <property type="entry name" value="FELS-1 PROPHAGE TRANSCRIPTIONAL REGULATOR"/>
    <property type="match status" value="1"/>
</dbReference>
<organism evidence="5 6">
    <name type="scientific">Agrobacterium vitis</name>
    <name type="common">Rhizobium vitis</name>
    <dbReference type="NCBI Taxonomy" id="373"/>
    <lineage>
        <taxon>Bacteria</taxon>
        <taxon>Pseudomonadati</taxon>
        <taxon>Pseudomonadota</taxon>
        <taxon>Alphaproteobacteria</taxon>
        <taxon>Hyphomicrobiales</taxon>
        <taxon>Rhizobiaceae</taxon>
        <taxon>Rhizobium/Agrobacterium group</taxon>
        <taxon>Agrobacterium</taxon>
    </lineage>
</organism>
<dbReference type="RefSeq" id="WP_156546144.1">
    <property type="nucleotide sequence ID" value="NZ_JABAEJ010000001.1"/>
</dbReference>
<dbReference type="Pfam" id="PF00717">
    <property type="entry name" value="Peptidase_S24"/>
    <property type="match status" value="1"/>
</dbReference>
<gene>
    <name evidence="5" type="ORF">GOZ95_03495</name>
</gene>
<dbReference type="PANTHER" id="PTHR40661">
    <property type="match status" value="1"/>
</dbReference>
<evidence type="ECO:0000313" key="5">
    <source>
        <dbReference type="EMBL" id="MUZ56521.1"/>
    </source>
</evidence>
<keyword evidence="2" id="KW-0238">DNA-binding</keyword>
<evidence type="ECO:0000256" key="1">
    <source>
        <dbReference type="ARBA" id="ARBA00023015"/>
    </source>
</evidence>
<dbReference type="SUPFAM" id="SSF51306">
    <property type="entry name" value="LexA/Signal peptidase"/>
    <property type="match status" value="1"/>
</dbReference>
<evidence type="ECO:0000256" key="2">
    <source>
        <dbReference type="ARBA" id="ARBA00023125"/>
    </source>
</evidence>
<dbReference type="CDD" id="cd06529">
    <property type="entry name" value="S24_LexA-like"/>
    <property type="match status" value="1"/>
</dbReference>
<keyword evidence="3" id="KW-0804">Transcription</keyword>
<dbReference type="EMBL" id="WPHM01000001">
    <property type="protein sequence ID" value="MUZ56521.1"/>
    <property type="molecule type" value="Genomic_DNA"/>
</dbReference>
<reference evidence="5 6" key="1">
    <citation type="submission" date="2019-12" db="EMBL/GenBank/DDBJ databases">
        <title>Whole-genome sequencing of Allorhizobium vitis.</title>
        <authorList>
            <person name="Gan H.M."/>
            <person name="Szegedi E."/>
            <person name="Burr T."/>
            <person name="Savka M.A."/>
        </authorList>
    </citation>
    <scope>NUCLEOTIDE SEQUENCE [LARGE SCALE GENOMIC DNA]</scope>
    <source>
        <strain evidence="5 6">CG989</strain>
    </source>
</reference>
<dbReference type="InterPro" id="IPR036286">
    <property type="entry name" value="LexA/Signal_pep-like_sf"/>
</dbReference>
<dbReference type="InterPro" id="IPR015927">
    <property type="entry name" value="Peptidase_S24_S26A/B/C"/>
</dbReference>
<protein>
    <submittedName>
        <fullName evidence="5">LexA family transcriptional regulator</fullName>
    </submittedName>
</protein>
<evidence type="ECO:0000259" key="4">
    <source>
        <dbReference type="Pfam" id="PF00717"/>
    </source>
</evidence>
<dbReference type="Gene3D" id="2.10.109.10">
    <property type="entry name" value="Umud Fragment, subunit A"/>
    <property type="match status" value="1"/>
</dbReference>
<comment type="caution">
    <text evidence="5">The sequence shown here is derived from an EMBL/GenBank/DDBJ whole genome shotgun (WGS) entry which is preliminary data.</text>
</comment>
<feature type="domain" description="Peptidase S24/S26A/S26B/S26C" evidence="4">
    <location>
        <begin position="154"/>
        <end position="256"/>
    </location>
</feature>
<accession>A0AAE4W9V3</accession>